<dbReference type="AlphaFoldDB" id="A0A426U418"/>
<comment type="caution">
    <text evidence="2">The sequence shown here is derived from an EMBL/GenBank/DDBJ whole genome shotgun (WGS) entry which is preliminary data.</text>
</comment>
<dbReference type="InterPro" id="IPR017946">
    <property type="entry name" value="PLC-like_Pdiesterase_TIM-brl"/>
</dbReference>
<dbReference type="GO" id="GO:0006629">
    <property type="term" value="P:lipid metabolic process"/>
    <property type="evidence" value="ECO:0007669"/>
    <property type="project" value="InterPro"/>
</dbReference>
<gene>
    <name evidence="2" type="ORF">EI684_06725</name>
</gene>
<proteinExistence type="predicted"/>
<dbReference type="EMBL" id="RSAS01000258">
    <property type="protein sequence ID" value="RRR74566.1"/>
    <property type="molecule type" value="Genomic_DNA"/>
</dbReference>
<dbReference type="PANTHER" id="PTHR46211">
    <property type="entry name" value="GLYCEROPHOSPHORYL DIESTER PHOSPHODIESTERASE"/>
    <property type="match status" value="1"/>
</dbReference>
<dbReference type="Gene3D" id="3.20.20.190">
    <property type="entry name" value="Phosphatidylinositol (PI) phosphodiesterase"/>
    <property type="match status" value="1"/>
</dbReference>
<dbReference type="PANTHER" id="PTHR46211:SF1">
    <property type="entry name" value="GLYCEROPHOSPHODIESTER PHOSPHODIESTERASE, CYTOPLASMIC"/>
    <property type="match status" value="1"/>
</dbReference>
<evidence type="ECO:0000313" key="2">
    <source>
        <dbReference type="EMBL" id="RRR74566.1"/>
    </source>
</evidence>
<reference evidence="2 3" key="1">
    <citation type="submission" date="2018-12" db="EMBL/GenBank/DDBJ databases">
        <title>Genome Sequence of Candidatus Viridilinea halotolerans isolated from saline sulfide-rich spring.</title>
        <authorList>
            <person name="Grouzdev D.S."/>
            <person name="Burganskaya E.I."/>
            <person name="Krutkina M.S."/>
            <person name="Sukhacheva M.V."/>
            <person name="Gorlenko V.M."/>
        </authorList>
    </citation>
    <scope>NUCLEOTIDE SEQUENCE [LARGE SCALE GENOMIC DNA]</scope>
    <source>
        <strain evidence="2">Chok-6</strain>
    </source>
</reference>
<dbReference type="SUPFAM" id="SSF51695">
    <property type="entry name" value="PLC-like phosphodiesterases"/>
    <property type="match status" value="1"/>
</dbReference>
<sequence length="238" mass="26686">MKTPLIIAHRGASGEAPENTLAAFALAQRQGADMLELDVRRSADDRLVVFHDATTERWNGCARPVQACSLAELQQLAIGGERVPTLEEVLDFAVTNHIALNIELKETGSATQCATLVRRFRLVEAVVVSSFYPQALHELRQVAPEIRRGYLMGVRSWRPDVRCREFWPFFALRAVAAHAWHPYEGLPSLEWVLPRVRRAGYAVHVWTVDDPLRMRVLADLGASGIITNYPERARLVGL</sequence>
<name>A0A426U418_9CHLR</name>
<organism evidence="2 3">
    <name type="scientific">Candidatus Viridilinea halotolerans</name>
    <dbReference type="NCBI Taxonomy" id="2491704"/>
    <lineage>
        <taxon>Bacteria</taxon>
        <taxon>Bacillati</taxon>
        <taxon>Chloroflexota</taxon>
        <taxon>Chloroflexia</taxon>
        <taxon>Chloroflexales</taxon>
        <taxon>Chloroflexineae</taxon>
        <taxon>Oscillochloridaceae</taxon>
        <taxon>Candidatus Viridilinea</taxon>
    </lineage>
</organism>
<accession>A0A426U418</accession>
<dbReference type="Proteomes" id="UP000280307">
    <property type="component" value="Unassembled WGS sequence"/>
</dbReference>
<dbReference type="PROSITE" id="PS51704">
    <property type="entry name" value="GP_PDE"/>
    <property type="match status" value="1"/>
</dbReference>
<dbReference type="GO" id="GO:0008081">
    <property type="term" value="F:phosphoric diester hydrolase activity"/>
    <property type="evidence" value="ECO:0007669"/>
    <property type="project" value="InterPro"/>
</dbReference>
<dbReference type="CDD" id="cd08556">
    <property type="entry name" value="GDPD"/>
    <property type="match status" value="1"/>
</dbReference>
<dbReference type="InterPro" id="IPR030395">
    <property type="entry name" value="GP_PDE_dom"/>
</dbReference>
<dbReference type="Pfam" id="PF03009">
    <property type="entry name" value="GDPD"/>
    <property type="match status" value="1"/>
</dbReference>
<protein>
    <submittedName>
        <fullName evidence="2">Glycerophosphodiester phosphodiesterase</fullName>
    </submittedName>
</protein>
<evidence type="ECO:0000313" key="3">
    <source>
        <dbReference type="Proteomes" id="UP000280307"/>
    </source>
</evidence>
<feature type="domain" description="GP-PDE" evidence="1">
    <location>
        <begin position="4"/>
        <end position="237"/>
    </location>
</feature>
<evidence type="ECO:0000259" key="1">
    <source>
        <dbReference type="PROSITE" id="PS51704"/>
    </source>
</evidence>